<dbReference type="PROSITE" id="PS51257">
    <property type="entry name" value="PROKAR_LIPOPROTEIN"/>
    <property type="match status" value="1"/>
</dbReference>
<comment type="caution">
    <text evidence="2">The sequence shown here is derived from an EMBL/GenBank/DDBJ whole genome shotgun (WGS) entry which is preliminary data.</text>
</comment>
<dbReference type="AlphaFoldDB" id="A0A9E2S9W9"/>
<accession>A0A9E2S9W9</accession>
<dbReference type="PANTHER" id="PTHR41244:SF1">
    <property type="entry name" value="GLYCOSYLTRANSFERASE"/>
    <property type="match status" value="1"/>
</dbReference>
<keyword evidence="1" id="KW-0732">Signal</keyword>
<keyword evidence="3" id="KW-1185">Reference proteome</keyword>
<dbReference type="EMBL" id="JAHSPG010000006">
    <property type="protein sequence ID" value="MBV4357568.1"/>
    <property type="molecule type" value="Genomic_DNA"/>
</dbReference>
<evidence type="ECO:0000313" key="3">
    <source>
        <dbReference type="Proteomes" id="UP000812270"/>
    </source>
</evidence>
<name>A0A9E2S9W9_9BACT</name>
<feature type="chain" id="PRO_5038417696" evidence="1">
    <location>
        <begin position="20"/>
        <end position="371"/>
    </location>
</feature>
<evidence type="ECO:0000256" key="1">
    <source>
        <dbReference type="SAM" id="SignalP"/>
    </source>
</evidence>
<dbReference type="GO" id="GO:0016787">
    <property type="term" value="F:hydrolase activity"/>
    <property type="evidence" value="ECO:0007669"/>
    <property type="project" value="UniProtKB-KW"/>
</dbReference>
<feature type="signal peptide" evidence="1">
    <location>
        <begin position="1"/>
        <end position="19"/>
    </location>
</feature>
<dbReference type="PANTHER" id="PTHR41244">
    <property type="entry name" value="RHAMNAN SYNTHESIS F"/>
    <property type="match status" value="1"/>
</dbReference>
<evidence type="ECO:0000313" key="2">
    <source>
        <dbReference type="EMBL" id="MBV4357568.1"/>
    </source>
</evidence>
<reference evidence="2" key="1">
    <citation type="submission" date="2021-06" db="EMBL/GenBank/DDBJ databases">
        <authorList>
            <person name="Huq M.A."/>
        </authorList>
    </citation>
    <scope>NUCLEOTIDE SEQUENCE</scope>
    <source>
        <strain evidence="2">MAH-26</strain>
    </source>
</reference>
<sequence>MQTKYFRLTIIATALFAFIGCVKKSDAPTAADNFLNYQINEIPVTNDYVVGAMYYTFGTFNVNVPDTPTLGRYNMPAGVVPPDVMTGHIDQASSAGIDYFLFSIRSFSRDYNNFKSDSSVVRSFLKANTANKMKMALAYNWQSGTYGLSTTTPLENDKVKLEQFFQDILKLVPYMQDANYIKVNNKTLLYIYNAQVLYSNDNASIYATLRQRLSDAGIQIYIVGQQDRWTPPARYPFRFQKCVDAIVHQSFSTNISDWDRFYLLPQMTNENWKYSVQYWQDNNWGVTYVPCVSPGWNQKITQPTGLQPLYGRNDTCRLYKQLCNVAKMNADQSTRLILLDSWNDWASASQLESSKSYGDLYLRTTKSEFKK</sequence>
<gene>
    <name evidence="2" type="ORF">KTO63_10445</name>
</gene>
<dbReference type="Proteomes" id="UP000812270">
    <property type="component" value="Unassembled WGS sequence"/>
</dbReference>
<organism evidence="2 3">
    <name type="scientific">Pinibacter aurantiacus</name>
    <dbReference type="NCBI Taxonomy" id="2851599"/>
    <lineage>
        <taxon>Bacteria</taxon>
        <taxon>Pseudomonadati</taxon>
        <taxon>Bacteroidota</taxon>
        <taxon>Chitinophagia</taxon>
        <taxon>Chitinophagales</taxon>
        <taxon>Chitinophagaceae</taxon>
        <taxon>Pinibacter</taxon>
    </lineage>
</organism>
<keyword evidence="2" id="KW-0378">Hydrolase</keyword>
<dbReference type="InterPro" id="IPR032719">
    <property type="entry name" value="WbsX"/>
</dbReference>
<dbReference type="Pfam" id="PF14307">
    <property type="entry name" value="Glyco_tran_WbsX"/>
    <property type="match status" value="1"/>
</dbReference>
<protein>
    <submittedName>
        <fullName evidence="2">Glycoside hydrolase family 99-like domain-containing protein</fullName>
    </submittedName>
</protein>
<dbReference type="RefSeq" id="WP_217791216.1">
    <property type="nucleotide sequence ID" value="NZ_JAHSPG010000006.1"/>
</dbReference>
<proteinExistence type="predicted"/>